<evidence type="ECO:0000313" key="3">
    <source>
        <dbReference type="Proteomes" id="UP000824321"/>
    </source>
</evidence>
<name>A0ABX9A6V1_9SPHN</name>
<gene>
    <name evidence="2" type="ORF">K3136_04630</name>
</gene>
<reference evidence="2 3" key="1">
    <citation type="submission" date="2021-08" db="EMBL/GenBank/DDBJ databases">
        <title>Comparative Genomics Analysis of the Genus Qipengyuania Reveals Extensive Genetic Diversity and Metabolic Versatility, Including the Description of Fifteen Novel Species.</title>
        <authorList>
            <person name="Liu Y."/>
        </authorList>
    </citation>
    <scope>NUCLEOTIDE SEQUENCE [LARGE SCALE GENOMIC DNA]</scope>
    <source>
        <strain evidence="2 3">1NDH1</strain>
    </source>
</reference>
<dbReference type="RefSeq" id="WP_221431724.1">
    <property type="nucleotide sequence ID" value="NZ_CP081294.1"/>
</dbReference>
<accession>A0ABX9A6V1</accession>
<dbReference type="Proteomes" id="UP000824321">
    <property type="component" value="Chromosome"/>
</dbReference>
<protein>
    <submittedName>
        <fullName evidence="2">DUF4274 domain-containing protein</fullName>
    </submittedName>
</protein>
<dbReference type="EMBL" id="CP081294">
    <property type="protein sequence ID" value="QZD95999.1"/>
    <property type="molecule type" value="Genomic_DNA"/>
</dbReference>
<feature type="domain" description="DUF4274" evidence="1">
    <location>
        <begin position="22"/>
        <end position="75"/>
    </location>
</feature>
<evidence type="ECO:0000259" key="1">
    <source>
        <dbReference type="Pfam" id="PF14096"/>
    </source>
</evidence>
<dbReference type="Pfam" id="PF14096">
    <property type="entry name" value="DUF4274"/>
    <property type="match status" value="1"/>
</dbReference>
<evidence type="ECO:0000313" key="2">
    <source>
        <dbReference type="EMBL" id="QZD95999.1"/>
    </source>
</evidence>
<keyword evidence="3" id="KW-1185">Reference proteome</keyword>
<proteinExistence type="predicted"/>
<sequence>MTDDECIKKLLAAQIACLSKMNPDDWHFIAEVHNWDDELDVLYWIVSQPECDKATARSVFWKGEPTGYDFEESEEVMGESSYSVEPMLKFIADRFRNQGYRREEIKFDIHEAITGDRCYVIRDDRSDIDYGMDREFEELRNGAKKAGAPSFPNELMVTHTPGRRINQFAYEFQSSEPYPWTIDLETGELIYEI</sequence>
<organism evidence="2 3">
    <name type="scientific">Qipengyuania gelatinilytica</name>
    <dbReference type="NCBI Taxonomy" id="2867231"/>
    <lineage>
        <taxon>Bacteria</taxon>
        <taxon>Pseudomonadati</taxon>
        <taxon>Pseudomonadota</taxon>
        <taxon>Alphaproteobacteria</taxon>
        <taxon>Sphingomonadales</taxon>
        <taxon>Erythrobacteraceae</taxon>
        <taxon>Qipengyuania</taxon>
    </lineage>
</organism>
<dbReference type="InterPro" id="IPR025369">
    <property type="entry name" value="DUF4274"/>
</dbReference>